<dbReference type="KEGG" id="mmr:Mmar10_0268"/>
<name>Q0AT26_MARMM</name>
<dbReference type="InterPro" id="IPR051683">
    <property type="entry name" value="Enoyl-CoA_Hydratase/Isomerase"/>
</dbReference>
<dbReference type="CDD" id="cd06558">
    <property type="entry name" value="crotonase-like"/>
    <property type="match status" value="1"/>
</dbReference>
<dbReference type="RefSeq" id="WP_011642208.1">
    <property type="nucleotide sequence ID" value="NC_008347.1"/>
</dbReference>
<comment type="similarity">
    <text evidence="1 2">Belongs to the enoyl-CoA hydratase/isomerase family.</text>
</comment>
<dbReference type="GO" id="GO:0016853">
    <property type="term" value="F:isomerase activity"/>
    <property type="evidence" value="ECO:0007669"/>
    <property type="project" value="UniProtKB-KW"/>
</dbReference>
<dbReference type="InterPro" id="IPR014748">
    <property type="entry name" value="Enoyl-CoA_hydra_C"/>
</dbReference>
<evidence type="ECO:0000313" key="4">
    <source>
        <dbReference type="Proteomes" id="UP000001964"/>
    </source>
</evidence>
<organism evidence="3 4">
    <name type="scientific">Maricaulis maris (strain MCS10)</name>
    <name type="common">Caulobacter maris</name>
    <dbReference type="NCBI Taxonomy" id="394221"/>
    <lineage>
        <taxon>Bacteria</taxon>
        <taxon>Pseudomonadati</taxon>
        <taxon>Pseudomonadota</taxon>
        <taxon>Alphaproteobacteria</taxon>
        <taxon>Maricaulales</taxon>
        <taxon>Maricaulaceae</taxon>
        <taxon>Maricaulis</taxon>
    </lineage>
</organism>
<dbReference type="InterPro" id="IPR018376">
    <property type="entry name" value="Enoyl-CoA_hyd/isom_CS"/>
</dbReference>
<dbReference type="InterPro" id="IPR029045">
    <property type="entry name" value="ClpP/crotonase-like_dom_sf"/>
</dbReference>
<reference evidence="3 4" key="1">
    <citation type="submission" date="2006-08" db="EMBL/GenBank/DDBJ databases">
        <title>Complete sequence of Maricaulis maris MCS10.</title>
        <authorList>
            <consortium name="US DOE Joint Genome Institute"/>
            <person name="Copeland A."/>
            <person name="Lucas S."/>
            <person name="Lapidus A."/>
            <person name="Barry K."/>
            <person name="Detter J.C."/>
            <person name="Glavina del Rio T."/>
            <person name="Hammon N."/>
            <person name="Israni S."/>
            <person name="Dalin E."/>
            <person name="Tice H."/>
            <person name="Pitluck S."/>
            <person name="Saunders E."/>
            <person name="Brettin T."/>
            <person name="Bruce D."/>
            <person name="Han C."/>
            <person name="Tapia R."/>
            <person name="Gilna P."/>
            <person name="Schmutz J."/>
            <person name="Larimer F."/>
            <person name="Land M."/>
            <person name="Hauser L."/>
            <person name="Kyrpides N."/>
            <person name="Mikhailova N."/>
            <person name="Viollier P."/>
            <person name="Stephens C."/>
            <person name="Richardson P."/>
        </authorList>
    </citation>
    <scope>NUCLEOTIDE SEQUENCE [LARGE SCALE GENOMIC DNA]</scope>
    <source>
        <strain evidence="3 4">MCS10</strain>
    </source>
</reference>
<dbReference type="AlphaFoldDB" id="Q0AT26"/>
<dbReference type="PANTHER" id="PTHR42964">
    <property type="entry name" value="ENOYL-COA HYDRATASE"/>
    <property type="match status" value="1"/>
</dbReference>
<dbReference type="SUPFAM" id="SSF52096">
    <property type="entry name" value="ClpP/crotonase"/>
    <property type="match status" value="1"/>
</dbReference>
<dbReference type="STRING" id="394221.Mmar10_0268"/>
<dbReference type="PROSITE" id="PS00166">
    <property type="entry name" value="ENOYL_COA_HYDRATASE"/>
    <property type="match status" value="1"/>
</dbReference>
<dbReference type="Gene3D" id="3.90.226.10">
    <property type="entry name" value="2-enoyl-CoA Hydratase, Chain A, domain 1"/>
    <property type="match status" value="1"/>
</dbReference>
<dbReference type="OrthoDB" id="5730382at2"/>
<dbReference type="EMBL" id="CP000449">
    <property type="protein sequence ID" value="ABI64561.1"/>
    <property type="molecule type" value="Genomic_DNA"/>
</dbReference>
<accession>Q0AT26</accession>
<dbReference type="Proteomes" id="UP000001964">
    <property type="component" value="Chromosome"/>
</dbReference>
<dbReference type="GO" id="GO:0008300">
    <property type="term" value="P:isoprenoid catabolic process"/>
    <property type="evidence" value="ECO:0007669"/>
    <property type="project" value="TreeGrafter"/>
</dbReference>
<gene>
    <name evidence="3" type="ordered locus">Mmar10_0268</name>
</gene>
<dbReference type="Pfam" id="PF00378">
    <property type="entry name" value="ECH_1"/>
    <property type="match status" value="1"/>
</dbReference>
<dbReference type="HOGENOM" id="CLU_009834_7_3_5"/>
<protein>
    <submittedName>
        <fullName evidence="3">Enoyl-CoA hydratase/isomerase</fullName>
    </submittedName>
</protein>
<proteinExistence type="inferred from homology"/>
<evidence type="ECO:0000256" key="2">
    <source>
        <dbReference type="RuleBase" id="RU003707"/>
    </source>
</evidence>
<dbReference type="InterPro" id="IPR001753">
    <property type="entry name" value="Enoyl-CoA_hydra/iso"/>
</dbReference>
<dbReference type="PANTHER" id="PTHR42964:SF1">
    <property type="entry name" value="POLYKETIDE BIOSYNTHESIS ENOYL-COA HYDRATASE PKSH-RELATED"/>
    <property type="match status" value="1"/>
</dbReference>
<sequence>MTQAPIYLQRHDHHAELVLNRPERRNALSARMWSALPELLADAADDPSIKLLVVRGEGGAFTAGADISEFETVYATAEAAEAYTKAIAKGLDGLAHFPKPTLAVIRGACVGGGCGLALSCDLRFAASDSRFGITPAKLGLAYTLNDTKRLIDAVGVPVAKDLLYSARLVDGIEALDIGLINRCFEPDTLDAEVGTYLATMLSRSTGSARAIKRVIHLIRAGVDHDTDETRQLFLDAFRSEDFQEGYRAFLDKRAPDFTGKA</sequence>
<evidence type="ECO:0000256" key="1">
    <source>
        <dbReference type="ARBA" id="ARBA00005254"/>
    </source>
</evidence>
<dbReference type="eggNOG" id="COG1024">
    <property type="taxonomic scope" value="Bacteria"/>
</dbReference>
<evidence type="ECO:0000313" key="3">
    <source>
        <dbReference type="EMBL" id="ABI64561.1"/>
    </source>
</evidence>
<dbReference type="Gene3D" id="1.10.12.10">
    <property type="entry name" value="Lyase 2-enoyl-coa Hydratase, Chain A, domain 2"/>
    <property type="match status" value="1"/>
</dbReference>
<keyword evidence="3" id="KW-0413">Isomerase</keyword>
<keyword evidence="4" id="KW-1185">Reference proteome</keyword>